<name>A0AAJ6YWJ3_9HYME</name>
<evidence type="ECO:0000256" key="3">
    <source>
        <dbReference type="ARBA" id="ARBA00016323"/>
    </source>
</evidence>
<accession>A0AAJ6YWJ3</accession>
<dbReference type="InterPro" id="IPR003197">
    <property type="entry name" value="QCR7"/>
</dbReference>
<keyword evidence="6 11" id="KW-0999">Mitochondrion inner membrane</keyword>
<dbReference type="GO" id="GO:0045275">
    <property type="term" value="C:respiratory chain complex III"/>
    <property type="evidence" value="ECO:0007669"/>
    <property type="project" value="InterPro"/>
</dbReference>
<dbReference type="Gene3D" id="1.10.1090.10">
    <property type="entry name" value="Cytochrome b-c1 complex subunit 7"/>
    <property type="match status" value="1"/>
</dbReference>
<organism evidence="12 13">
    <name type="scientific">Ceratosolen solmsi marchali</name>
    <dbReference type="NCBI Taxonomy" id="326594"/>
    <lineage>
        <taxon>Eukaryota</taxon>
        <taxon>Metazoa</taxon>
        <taxon>Ecdysozoa</taxon>
        <taxon>Arthropoda</taxon>
        <taxon>Hexapoda</taxon>
        <taxon>Insecta</taxon>
        <taxon>Pterygota</taxon>
        <taxon>Neoptera</taxon>
        <taxon>Endopterygota</taxon>
        <taxon>Hymenoptera</taxon>
        <taxon>Apocrita</taxon>
        <taxon>Proctotrupomorpha</taxon>
        <taxon>Chalcidoidea</taxon>
        <taxon>Agaonidae</taxon>
        <taxon>Agaoninae</taxon>
        <taxon>Ceratosolen</taxon>
    </lineage>
</organism>
<keyword evidence="12" id="KW-1185">Reference proteome</keyword>
<comment type="subcellular location">
    <subcellularLocation>
        <location evidence="1">Mitochondrion inner membrane</location>
        <topology evidence="1">Peripheral membrane protein</topology>
        <orientation evidence="1">Matrix side</orientation>
    </subcellularLocation>
</comment>
<reference evidence="13" key="1">
    <citation type="submission" date="2025-08" db="UniProtKB">
        <authorList>
            <consortium name="RefSeq"/>
        </authorList>
    </citation>
    <scope>IDENTIFICATION</scope>
</reference>
<evidence type="ECO:0000256" key="2">
    <source>
        <dbReference type="ARBA" id="ARBA00008554"/>
    </source>
</evidence>
<keyword evidence="8 11" id="KW-0496">Mitochondrion</keyword>
<gene>
    <name evidence="13" type="primary">LOC105368374</name>
</gene>
<evidence type="ECO:0000256" key="1">
    <source>
        <dbReference type="ARBA" id="ARBA00004443"/>
    </source>
</evidence>
<dbReference type="Proteomes" id="UP000695007">
    <property type="component" value="Unplaced"/>
</dbReference>
<evidence type="ECO:0000256" key="5">
    <source>
        <dbReference type="ARBA" id="ARBA00022660"/>
    </source>
</evidence>
<dbReference type="GO" id="GO:0006122">
    <property type="term" value="P:mitochondrial electron transport, ubiquinol to cytochrome c"/>
    <property type="evidence" value="ECO:0007669"/>
    <property type="project" value="InterPro"/>
</dbReference>
<keyword evidence="7 11" id="KW-0249">Electron transport</keyword>
<dbReference type="Pfam" id="PF02271">
    <property type="entry name" value="UCR_14kD"/>
    <property type="match status" value="1"/>
</dbReference>
<evidence type="ECO:0000313" key="12">
    <source>
        <dbReference type="Proteomes" id="UP000695007"/>
    </source>
</evidence>
<comment type="subunit">
    <text evidence="10">Component of the ubiquinol-cytochrome c oxidoreductase (cytochrome b-c1 complex, complex III, CIII), a multisubunit enzyme composed of 3 respiratory subunits cytochrome b, cytochrome c1 and Rieske protein, 2 core protein subunits, and additional low-molecular weight protein subunits. The complex exists as an obligatory dimer and forms supercomplexes (SCs) in the inner mitochondrial membrane with cytochrome c oxidase (complex IV, CIV).</text>
</comment>
<evidence type="ECO:0000256" key="11">
    <source>
        <dbReference type="PIRNR" id="PIRNR000022"/>
    </source>
</evidence>
<dbReference type="PANTHER" id="PTHR12022">
    <property type="entry name" value="UBIQUINOL-CYTOCHROME C REDUCTASE COMPLEX 14 KD PROTEIN"/>
    <property type="match status" value="1"/>
</dbReference>
<dbReference type="GO" id="GO:0005743">
    <property type="term" value="C:mitochondrial inner membrane"/>
    <property type="evidence" value="ECO:0007669"/>
    <property type="project" value="UniProtKB-SubCell"/>
</dbReference>
<evidence type="ECO:0000256" key="6">
    <source>
        <dbReference type="ARBA" id="ARBA00022792"/>
    </source>
</evidence>
<dbReference type="GeneID" id="105368374"/>
<dbReference type="PIRSF" id="PIRSF000022">
    <property type="entry name" value="Bc1_14K"/>
    <property type="match status" value="1"/>
</dbReference>
<comment type="function">
    <text evidence="11">Component of the ubiquinol-cytochrome c oxidoreductase, a multisubunit transmembrane complex that is part of the mitochondrial electron transport chain which drives oxidative phosphorylation.</text>
</comment>
<dbReference type="AlphaFoldDB" id="A0AAJ6YWJ3"/>
<dbReference type="PANTHER" id="PTHR12022:SF0">
    <property type="entry name" value="CYTOCHROME B-C1 COMPLEX SUBUNIT 7"/>
    <property type="match status" value="1"/>
</dbReference>
<dbReference type="KEGG" id="csol:105368374"/>
<keyword evidence="5 11" id="KW-0679">Respiratory chain</keyword>
<evidence type="ECO:0000256" key="7">
    <source>
        <dbReference type="ARBA" id="ARBA00022982"/>
    </source>
</evidence>
<keyword evidence="4 11" id="KW-0813">Transport</keyword>
<evidence type="ECO:0000256" key="10">
    <source>
        <dbReference type="ARBA" id="ARBA00038521"/>
    </source>
</evidence>
<comment type="similarity">
    <text evidence="2 11">Belongs to the UQCRB/QCR7 family.</text>
</comment>
<proteinExistence type="inferred from homology"/>
<protein>
    <recommendedName>
        <fullName evidence="3 11">Cytochrome b-c1 complex subunit 7</fullName>
    </recommendedName>
</protein>
<evidence type="ECO:0000256" key="4">
    <source>
        <dbReference type="ARBA" id="ARBA00022448"/>
    </source>
</evidence>
<evidence type="ECO:0000256" key="8">
    <source>
        <dbReference type="ARBA" id="ARBA00023128"/>
    </source>
</evidence>
<dbReference type="SUPFAM" id="SSF81524">
    <property type="entry name" value="14 kDa protein of cytochrome bc1 complex (Ubiquinol-cytochrome c reductase)"/>
    <property type="match status" value="1"/>
</dbReference>
<evidence type="ECO:0000313" key="13">
    <source>
        <dbReference type="RefSeq" id="XP_011505683.1"/>
    </source>
</evidence>
<dbReference type="InterPro" id="IPR036544">
    <property type="entry name" value="QCR7_sf"/>
</dbReference>
<dbReference type="RefSeq" id="XP_011505683.1">
    <property type="nucleotide sequence ID" value="XM_011507381.1"/>
</dbReference>
<evidence type="ECO:0000256" key="9">
    <source>
        <dbReference type="ARBA" id="ARBA00023136"/>
    </source>
</evidence>
<keyword evidence="9 11" id="KW-0472">Membrane</keyword>
<sequence>MGLLRDDILDEDKIVTEALRRLDPDVLAERNFRIIRAGYLCMRKDVLPEEEWTKLENDVLYLQPFIKQVEEELAEKEQWERE</sequence>